<dbReference type="InterPro" id="IPR018376">
    <property type="entry name" value="Enoyl-CoA_hyd/isom_CS"/>
</dbReference>
<keyword evidence="9" id="KW-1185">Reference proteome</keyword>
<dbReference type="CDD" id="cd06558">
    <property type="entry name" value="crotonase-like"/>
    <property type="match status" value="1"/>
</dbReference>
<dbReference type="GO" id="GO:0016705">
    <property type="term" value="F:oxidoreductase activity, acting on paired donors, with incorporation or reduction of molecular oxygen"/>
    <property type="evidence" value="ECO:0007669"/>
    <property type="project" value="InterPro"/>
</dbReference>
<dbReference type="EMBL" id="LKCN02000001">
    <property type="protein sequence ID" value="RCI16875.1"/>
    <property type="molecule type" value="Genomic_DNA"/>
</dbReference>
<dbReference type="SUPFAM" id="SSF52096">
    <property type="entry name" value="ClpP/crotonase"/>
    <property type="match status" value="1"/>
</dbReference>
<dbReference type="InterPro" id="IPR036396">
    <property type="entry name" value="Cyt_P450_sf"/>
</dbReference>
<dbReference type="OrthoDB" id="1737613at2759"/>
<dbReference type="CDD" id="cd11061">
    <property type="entry name" value="CYP67-like"/>
    <property type="match status" value="1"/>
</dbReference>
<dbReference type="Gene3D" id="3.90.226.10">
    <property type="entry name" value="2-enoyl-CoA Hydratase, Chain A, domain 1"/>
    <property type="match status" value="1"/>
</dbReference>
<dbReference type="InterPro" id="IPR032259">
    <property type="entry name" value="HIBYL-CoA-H"/>
</dbReference>
<dbReference type="InterPro" id="IPR029045">
    <property type="entry name" value="ClpP/crotonase-like_dom_sf"/>
</dbReference>
<evidence type="ECO:0000256" key="4">
    <source>
        <dbReference type="PIRSR" id="PIRSR602401-1"/>
    </source>
</evidence>
<feature type="transmembrane region" description="Helical" evidence="6">
    <location>
        <begin position="560"/>
        <end position="577"/>
    </location>
</feature>
<accession>A0A367LR01</accession>
<feature type="region of interest" description="Disordered" evidence="5">
    <location>
        <begin position="312"/>
        <end position="353"/>
    </location>
</feature>
<feature type="domain" description="Enoyl-CoA hydratase/isomerase" evidence="7">
    <location>
        <begin position="349"/>
        <end position="433"/>
    </location>
</feature>
<dbReference type="GO" id="GO:0020037">
    <property type="term" value="F:heme binding"/>
    <property type="evidence" value="ECO:0007669"/>
    <property type="project" value="InterPro"/>
</dbReference>
<gene>
    <name evidence="8" type="ORF">L249_2046</name>
</gene>
<dbReference type="GO" id="GO:0006574">
    <property type="term" value="P:L-valine catabolic process"/>
    <property type="evidence" value="ECO:0007669"/>
    <property type="project" value="TreeGrafter"/>
</dbReference>
<comment type="cofactor">
    <cofactor evidence="4">
        <name>heme</name>
        <dbReference type="ChEBI" id="CHEBI:30413"/>
    </cofactor>
</comment>
<protein>
    <recommendedName>
        <fullName evidence="2">3-hydroxyisobutyryl-CoA hydrolase</fullName>
        <ecNumber evidence="2">3.1.2.4</ecNumber>
    </recommendedName>
</protein>
<dbReference type="PROSITE" id="PS00166">
    <property type="entry name" value="ENOYL_COA_HYDRATASE"/>
    <property type="match status" value="1"/>
</dbReference>
<keyword evidence="4" id="KW-0408">Iron</keyword>
<feature type="binding site" description="axial binding residue" evidence="4">
    <location>
        <position position="1041"/>
    </location>
    <ligand>
        <name>heme</name>
        <dbReference type="ChEBI" id="CHEBI:30413"/>
    </ligand>
    <ligandPart>
        <name>Fe</name>
        <dbReference type="ChEBI" id="CHEBI:18248"/>
    </ligandPart>
</feature>
<keyword evidence="6" id="KW-0812">Transmembrane</keyword>
<comment type="catalytic activity">
    <reaction evidence="1">
        <text>3-hydroxy-2-methylpropanoyl-CoA + H2O = 3-hydroxy-2-methylpropanoate + CoA + H(+)</text>
        <dbReference type="Rhea" id="RHEA:20888"/>
        <dbReference type="ChEBI" id="CHEBI:11805"/>
        <dbReference type="ChEBI" id="CHEBI:15377"/>
        <dbReference type="ChEBI" id="CHEBI:15378"/>
        <dbReference type="ChEBI" id="CHEBI:57287"/>
        <dbReference type="ChEBI" id="CHEBI:57340"/>
        <dbReference type="EC" id="3.1.2.4"/>
    </reaction>
</comment>
<comment type="caution">
    <text evidence="8">The sequence shown here is derived from an EMBL/GenBank/DDBJ whole genome shotgun (WGS) entry which is preliminary data.</text>
</comment>
<dbReference type="AlphaFoldDB" id="A0A367LR01"/>
<evidence type="ECO:0000259" key="7">
    <source>
        <dbReference type="Pfam" id="PF16113"/>
    </source>
</evidence>
<feature type="domain" description="Enoyl-CoA hydratase/isomerase" evidence="7">
    <location>
        <begin position="58"/>
        <end position="319"/>
    </location>
</feature>
<dbReference type="SUPFAM" id="SSF48264">
    <property type="entry name" value="Cytochrome P450"/>
    <property type="match status" value="1"/>
</dbReference>
<organism evidence="8 9">
    <name type="scientific">Ophiocordyceps polyrhachis-furcata BCC 54312</name>
    <dbReference type="NCBI Taxonomy" id="1330021"/>
    <lineage>
        <taxon>Eukaryota</taxon>
        <taxon>Fungi</taxon>
        <taxon>Dikarya</taxon>
        <taxon>Ascomycota</taxon>
        <taxon>Pezizomycotina</taxon>
        <taxon>Sordariomycetes</taxon>
        <taxon>Hypocreomycetidae</taxon>
        <taxon>Hypocreales</taxon>
        <taxon>Ophiocordycipitaceae</taxon>
        <taxon>Ophiocordyceps</taxon>
    </lineage>
</organism>
<keyword evidence="4" id="KW-0479">Metal-binding</keyword>
<evidence type="ECO:0000256" key="1">
    <source>
        <dbReference type="ARBA" id="ARBA00001709"/>
    </source>
</evidence>
<reference evidence="8 9" key="1">
    <citation type="journal article" date="2015" name="BMC Genomics">
        <title>Insights from the genome of Ophiocordyceps polyrhachis-furcata to pathogenicity and host specificity in insect fungi.</title>
        <authorList>
            <person name="Wichadakul D."/>
            <person name="Kobmoo N."/>
            <person name="Ingsriswang S."/>
            <person name="Tangphatsornruang S."/>
            <person name="Chantasingh D."/>
            <person name="Luangsa-ard J.J."/>
            <person name="Eurwilaichitr L."/>
        </authorList>
    </citation>
    <scope>NUCLEOTIDE SEQUENCE [LARGE SCALE GENOMIC DNA]</scope>
    <source>
        <strain evidence="8 9">BCC 54312</strain>
    </source>
</reference>
<dbReference type="PANTHER" id="PTHR43176">
    <property type="entry name" value="3-HYDROXYISOBUTYRYL-COA HYDROLASE-RELATED"/>
    <property type="match status" value="1"/>
</dbReference>
<evidence type="ECO:0000313" key="8">
    <source>
        <dbReference type="EMBL" id="RCI16875.1"/>
    </source>
</evidence>
<dbReference type="Pfam" id="PF00067">
    <property type="entry name" value="p450"/>
    <property type="match status" value="1"/>
</dbReference>
<keyword evidence="6" id="KW-0472">Membrane</keyword>
<evidence type="ECO:0000256" key="6">
    <source>
        <dbReference type="SAM" id="Phobius"/>
    </source>
</evidence>
<evidence type="ECO:0000313" key="9">
    <source>
        <dbReference type="Proteomes" id="UP000253664"/>
    </source>
</evidence>
<evidence type="ECO:0000256" key="2">
    <source>
        <dbReference type="ARBA" id="ARBA00011915"/>
    </source>
</evidence>
<dbReference type="PRINTS" id="PR00463">
    <property type="entry name" value="EP450I"/>
</dbReference>
<dbReference type="GO" id="GO:0005739">
    <property type="term" value="C:mitochondrion"/>
    <property type="evidence" value="ECO:0007669"/>
    <property type="project" value="TreeGrafter"/>
</dbReference>
<dbReference type="GO" id="GO:0004497">
    <property type="term" value="F:monooxygenase activity"/>
    <property type="evidence" value="ECO:0007669"/>
    <property type="project" value="InterPro"/>
</dbReference>
<dbReference type="GO" id="GO:0005506">
    <property type="term" value="F:iron ion binding"/>
    <property type="evidence" value="ECO:0007669"/>
    <property type="project" value="InterPro"/>
</dbReference>
<keyword evidence="3" id="KW-0378">Hydrolase</keyword>
<dbReference type="InterPro" id="IPR045004">
    <property type="entry name" value="ECH_dom"/>
</dbReference>
<keyword evidence="4" id="KW-0349">Heme</keyword>
<dbReference type="Pfam" id="PF16113">
    <property type="entry name" value="ECH_2"/>
    <property type="match status" value="2"/>
</dbReference>
<feature type="transmembrane region" description="Helical" evidence="6">
    <location>
        <begin position="620"/>
        <end position="637"/>
    </location>
</feature>
<dbReference type="Proteomes" id="UP000253664">
    <property type="component" value="Unassembled WGS sequence"/>
</dbReference>
<dbReference type="GO" id="GO:0003860">
    <property type="term" value="F:3-hydroxyisobutyryl-CoA hydrolase activity"/>
    <property type="evidence" value="ECO:0007669"/>
    <property type="project" value="UniProtKB-EC"/>
</dbReference>
<keyword evidence="6" id="KW-1133">Transmembrane helix</keyword>
<sequence>MSFRTLAVRAGARVRASDLCGKAKMAGVRQLSAEAASMRELPGDDINDVVFESRFGLRTVLLNRPQKHNSLTGSMIRKIIPRLVQWEKSDMANVVVIKGAGDLAMCAGGDVLQLATQNQEDEDGWKKSAAYFALEYKLDHYIATYTKPLIAFMDGVTMGGGVGLSIHAPFRIATERTIFAMPETAIGFFPDVGASFFLPRMNGAIGTYLALTGDRLTGPNVFYAGIATHYLHSTSLPDLEARLAELRFRDSASYKQRLELINDTLEEFCTGLPYDQPVKLAGDVRRAVDRCFSRNTVGEIVAALREEIGSAQESRAEAASEETVTQEEAVQEREPPAPGSLGHKKKSSEKTATEAWAQQQLDTLLKRSPTSVHVALRQMRVAGSWDLAKVFNREYQMASKFMQHPDFTEGVTALLKRKEPARWKPESLQAIPEGLDVAAPFFKFEDEAPLRLFNDQTYSQYPHAFLGVPTEREVQDMVDSGKYTPEQLEKTLVASRKGRQGIAEVVREMIARKTGIDSSGKVVWETKAGGKLPVSACLILSSRSGNNMAATVIDSLRSPLLGGAVFLGGVAVYVVILRHGEWHMQVPRLIGGGMALTTAMACWLVWLAPSAPWLALKTTSWLVLMWLAGMSGSMFLYRAAMHPLRCFPGPFAARLTNLYAAAMEAKKRQAFRELRKLHEKYGDFVRVGPSLLSIRDPRAIRLIHDSRSHCTKDATYEVVTVPGPVSLHLTRDRKKHDRRRKAWDRALNTKAIRQYEHRVARCAAQLARLIDRTKGQPSDASGLFHQCSFDVMGEVGFGKSFDCLVRGVLPGAFVGEFMHMVGISRRMVLQTSALLAIPMVSSLTLGKLNKWASEQIVEWEQRASDLPDIMSYIIADHKSNGRRTKERQLNMQGDAVLLIIAGSETVSAALSCLFFELALNADARRTLQAELDQLHEAADEIDNTSLSQLKYLGACIDEALRLFPAVMSGITRITGSDGMKIGDVFIPADVTVQIPAYALSRDERIFVHGDDFIPERWTTRPELMVDGGAASFPFSTGPFSCVGRALALMELRYFTAEILWRFDVELAPGFTATDFEEGLVDNFTLLVTNLKLVFKPRRNA</sequence>
<dbReference type="InterPro" id="IPR001128">
    <property type="entry name" value="Cyt_P450"/>
</dbReference>
<feature type="transmembrane region" description="Helical" evidence="6">
    <location>
        <begin position="895"/>
        <end position="919"/>
    </location>
</feature>
<dbReference type="Gene3D" id="1.10.630.10">
    <property type="entry name" value="Cytochrome P450"/>
    <property type="match status" value="1"/>
</dbReference>
<evidence type="ECO:0000256" key="3">
    <source>
        <dbReference type="ARBA" id="ARBA00022801"/>
    </source>
</evidence>
<dbReference type="InterPro" id="IPR002401">
    <property type="entry name" value="Cyt_P450_E_grp-I"/>
</dbReference>
<proteinExistence type="predicted"/>
<dbReference type="PRINTS" id="PR00385">
    <property type="entry name" value="P450"/>
</dbReference>
<feature type="transmembrane region" description="Helical" evidence="6">
    <location>
        <begin position="589"/>
        <end position="608"/>
    </location>
</feature>
<dbReference type="EC" id="3.1.2.4" evidence="2"/>
<name>A0A367LR01_9HYPO</name>
<dbReference type="PANTHER" id="PTHR43176:SF3">
    <property type="entry name" value="3-HYDROXYISOBUTYRYL-COA HYDROLASE, MITOCHONDRIAL"/>
    <property type="match status" value="1"/>
</dbReference>
<dbReference type="STRING" id="1330021.A0A367LR01"/>
<evidence type="ECO:0000256" key="5">
    <source>
        <dbReference type="SAM" id="MobiDB-lite"/>
    </source>
</evidence>